<dbReference type="InterPro" id="IPR014094">
    <property type="entry name" value="LpoB"/>
</dbReference>
<evidence type="ECO:0000313" key="1">
    <source>
        <dbReference type="EMBL" id="SLM50018.1"/>
    </source>
</evidence>
<dbReference type="KEGG" id="nja:NSJP_3851"/>
<evidence type="ECO:0008006" key="3">
    <source>
        <dbReference type="Google" id="ProtNLM"/>
    </source>
</evidence>
<dbReference type="AlphaFoldDB" id="A0A1W1IAD8"/>
<proteinExistence type="predicted"/>
<dbReference type="STRING" id="1325564.NSJP_3851"/>
<dbReference type="Pfam" id="PF13036">
    <property type="entry name" value="LpoB"/>
    <property type="match status" value="1"/>
</dbReference>
<reference evidence="1 2" key="1">
    <citation type="submission" date="2017-03" db="EMBL/GenBank/DDBJ databases">
        <authorList>
            <person name="Afonso C.L."/>
            <person name="Miller P.J."/>
            <person name="Scott M.A."/>
            <person name="Spackman E."/>
            <person name="Goraichik I."/>
            <person name="Dimitrov K.M."/>
            <person name="Suarez D.L."/>
            <person name="Swayne D.E."/>
        </authorList>
    </citation>
    <scope>NUCLEOTIDE SEQUENCE [LARGE SCALE GENOMIC DNA]</scope>
    <source>
        <strain evidence="1">Genome sequencing of Nitrospira japonica strain NJ11</strain>
    </source>
</reference>
<accession>A0A1W1IAD8</accession>
<dbReference type="EMBL" id="LT828648">
    <property type="protein sequence ID" value="SLM50018.1"/>
    <property type="molecule type" value="Genomic_DNA"/>
</dbReference>
<dbReference type="Gene3D" id="3.40.50.10610">
    <property type="entry name" value="ABC-type transport auxiliary lipoprotein component"/>
    <property type="match status" value="1"/>
</dbReference>
<sequence length="209" mass="23178">MGSIGQRGFAGAVGSVVLCFGFLTLAGCGSETKVTRVDTGVVTDLSGRWNDTDSRMVAEAMVKEALDYPWLGNFSAAKNRQPVVVVGTVLNNSHEHINVQTFVTDLQRELTNSQKVTFVANKGERDEVRNERKEQAMYAREDTQKAPGKEIGADYMMKGTIATILDEAEGTKAMFYQVDLQMVDLESNAKVWFGQKKIKKVIEKKRTVF</sequence>
<name>A0A1W1IAD8_9BACT</name>
<dbReference type="Proteomes" id="UP000192042">
    <property type="component" value="Chromosome I"/>
</dbReference>
<dbReference type="OrthoDB" id="9803653at2"/>
<keyword evidence="2" id="KW-1185">Reference proteome</keyword>
<gene>
    <name evidence="1" type="ORF">NSJP_3851</name>
</gene>
<evidence type="ECO:0000313" key="2">
    <source>
        <dbReference type="Proteomes" id="UP000192042"/>
    </source>
</evidence>
<protein>
    <recommendedName>
        <fullName evidence="3">Penicillin-binding protein activator LpoB</fullName>
    </recommendedName>
</protein>
<organism evidence="1 2">
    <name type="scientific">Nitrospira japonica</name>
    <dbReference type="NCBI Taxonomy" id="1325564"/>
    <lineage>
        <taxon>Bacteria</taxon>
        <taxon>Pseudomonadati</taxon>
        <taxon>Nitrospirota</taxon>
        <taxon>Nitrospiria</taxon>
        <taxon>Nitrospirales</taxon>
        <taxon>Nitrospiraceae</taxon>
        <taxon>Nitrospira</taxon>
    </lineage>
</organism>
<dbReference type="PROSITE" id="PS51257">
    <property type="entry name" value="PROKAR_LIPOPROTEIN"/>
    <property type="match status" value="1"/>
</dbReference>